<accession>A0ABV1QHY1</accession>
<proteinExistence type="predicted"/>
<organism evidence="2 3">
    <name type="scientific">Methylorubrum podarium</name>
    <dbReference type="NCBI Taxonomy" id="200476"/>
    <lineage>
        <taxon>Bacteria</taxon>
        <taxon>Pseudomonadati</taxon>
        <taxon>Pseudomonadota</taxon>
        <taxon>Alphaproteobacteria</taxon>
        <taxon>Hyphomicrobiales</taxon>
        <taxon>Methylobacteriaceae</taxon>
        <taxon>Methylorubrum</taxon>
    </lineage>
</organism>
<sequence>MRPPELPSMNPPLNPPMNPTRLALLAALFALLAPLTAEAAPPPPSEVGKGPVTKLPVPRYASLKTNRVNLREGPSKDHRTLWVFQREGLPVEIVAEFETWRRIRDSEGTEGWVLHSLLSGRRTAVVIPPSGERADATKATVPLNARADDQSAEQARLQPGVIGSVKSCTGTWCRLVVPLPDKRGDVDGYIRQSRLWGVYPDERVE</sequence>
<name>A0ABV1QHY1_9HYPH</name>
<dbReference type="Proteomes" id="UP001480955">
    <property type="component" value="Unassembled WGS sequence"/>
</dbReference>
<reference evidence="2 3" key="1">
    <citation type="submission" date="2024-06" db="EMBL/GenBank/DDBJ databases">
        <authorList>
            <person name="Campbell A.G."/>
        </authorList>
    </citation>
    <scope>NUCLEOTIDE SEQUENCE [LARGE SCALE GENOMIC DNA]</scope>
    <source>
        <strain evidence="2 3">EM12</strain>
    </source>
</reference>
<feature type="chain" id="PRO_5045924460" evidence="1">
    <location>
        <begin position="40"/>
        <end position="205"/>
    </location>
</feature>
<keyword evidence="1" id="KW-0732">Signal</keyword>
<dbReference type="Pfam" id="PF06347">
    <property type="entry name" value="SH3_4"/>
    <property type="match status" value="2"/>
</dbReference>
<evidence type="ECO:0000256" key="1">
    <source>
        <dbReference type="SAM" id="SignalP"/>
    </source>
</evidence>
<gene>
    <name evidence="2" type="ORF">ABS772_03510</name>
</gene>
<feature type="signal peptide" evidence="1">
    <location>
        <begin position="1"/>
        <end position="39"/>
    </location>
</feature>
<keyword evidence="3" id="KW-1185">Reference proteome</keyword>
<dbReference type="InterPro" id="IPR010466">
    <property type="entry name" value="DUF1058"/>
</dbReference>
<comment type="caution">
    <text evidence="2">The sequence shown here is derived from an EMBL/GenBank/DDBJ whole genome shotgun (WGS) entry which is preliminary data.</text>
</comment>
<dbReference type="EMBL" id="JBELQE010000023">
    <property type="protein sequence ID" value="MER2248977.1"/>
    <property type="molecule type" value="Genomic_DNA"/>
</dbReference>
<dbReference type="Gene3D" id="2.30.30.40">
    <property type="entry name" value="SH3 Domains"/>
    <property type="match status" value="1"/>
</dbReference>
<protein>
    <submittedName>
        <fullName evidence="2">SH3 domain-containing protein</fullName>
    </submittedName>
</protein>
<evidence type="ECO:0000313" key="2">
    <source>
        <dbReference type="EMBL" id="MER2248977.1"/>
    </source>
</evidence>
<evidence type="ECO:0000313" key="3">
    <source>
        <dbReference type="Proteomes" id="UP001480955"/>
    </source>
</evidence>